<keyword evidence="1" id="KW-0812">Transmembrane</keyword>
<reference evidence="2 3" key="1">
    <citation type="submission" date="2020-08" db="EMBL/GenBank/DDBJ databases">
        <title>Genomic Encyclopedia of Type Strains, Phase III (KMG-III): the genomes of soil and plant-associated and newly described type strains.</title>
        <authorList>
            <person name="Whitman W."/>
        </authorList>
    </citation>
    <scope>NUCLEOTIDE SEQUENCE [LARGE SCALE GENOMIC DNA]</scope>
    <source>
        <strain evidence="2 3">CECT 8640</strain>
    </source>
</reference>
<proteinExistence type="predicted"/>
<gene>
    <name evidence="2" type="ORF">FHS29_001298</name>
</gene>
<dbReference type="EMBL" id="JACHJN010000002">
    <property type="protein sequence ID" value="MBB5954728.1"/>
    <property type="molecule type" value="Genomic_DNA"/>
</dbReference>
<evidence type="ECO:0000256" key="1">
    <source>
        <dbReference type="SAM" id="Phobius"/>
    </source>
</evidence>
<keyword evidence="1" id="KW-0472">Membrane</keyword>
<sequence>MTGPSPSARAAVALWYALGVFGVLNAAYLWVRRGALDEAAARDGLPPSTVTALLVRLTVAAVVFGAGYAVFARLLGRRKRWARGALTAVAVVHVLWLLLTRAAGANVVVLLLIATGLALTWLRGTAQWVKPQ</sequence>
<keyword evidence="3" id="KW-1185">Reference proteome</keyword>
<evidence type="ECO:0000313" key="2">
    <source>
        <dbReference type="EMBL" id="MBB5954728.1"/>
    </source>
</evidence>
<feature type="transmembrane region" description="Helical" evidence="1">
    <location>
        <begin position="81"/>
        <end position="99"/>
    </location>
</feature>
<keyword evidence="1" id="KW-1133">Transmembrane helix</keyword>
<organism evidence="2 3">
    <name type="scientific">Saccharothrix tamanrassetensis</name>
    <dbReference type="NCBI Taxonomy" id="1051531"/>
    <lineage>
        <taxon>Bacteria</taxon>
        <taxon>Bacillati</taxon>
        <taxon>Actinomycetota</taxon>
        <taxon>Actinomycetes</taxon>
        <taxon>Pseudonocardiales</taxon>
        <taxon>Pseudonocardiaceae</taxon>
        <taxon>Saccharothrix</taxon>
    </lineage>
</organism>
<name>A0A841CEX1_9PSEU</name>
<accession>A0A841CEX1</accession>
<feature type="transmembrane region" description="Helical" evidence="1">
    <location>
        <begin position="12"/>
        <end position="31"/>
    </location>
</feature>
<dbReference type="AlphaFoldDB" id="A0A841CEX1"/>
<protein>
    <submittedName>
        <fullName evidence="2">Uncharacterized protein</fullName>
    </submittedName>
</protein>
<dbReference type="RefSeq" id="WP_184689196.1">
    <property type="nucleotide sequence ID" value="NZ_JACHJN010000002.1"/>
</dbReference>
<comment type="caution">
    <text evidence="2">The sequence shown here is derived from an EMBL/GenBank/DDBJ whole genome shotgun (WGS) entry which is preliminary data.</text>
</comment>
<evidence type="ECO:0000313" key="3">
    <source>
        <dbReference type="Proteomes" id="UP000547510"/>
    </source>
</evidence>
<feature type="transmembrane region" description="Helical" evidence="1">
    <location>
        <begin position="51"/>
        <end position="74"/>
    </location>
</feature>
<dbReference type="Proteomes" id="UP000547510">
    <property type="component" value="Unassembled WGS sequence"/>
</dbReference>
<feature type="transmembrane region" description="Helical" evidence="1">
    <location>
        <begin position="105"/>
        <end position="122"/>
    </location>
</feature>